<accession>A0ABT5E250</accession>
<organism evidence="1 2">
    <name type="scientific">Nannocystis bainbridge</name>
    <dbReference type="NCBI Taxonomy" id="2995303"/>
    <lineage>
        <taxon>Bacteria</taxon>
        <taxon>Pseudomonadati</taxon>
        <taxon>Myxococcota</taxon>
        <taxon>Polyangia</taxon>
        <taxon>Nannocystales</taxon>
        <taxon>Nannocystaceae</taxon>
        <taxon>Nannocystis</taxon>
    </lineage>
</organism>
<evidence type="ECO:0000313" key="1">
    <source>
        <dbReference type="EMBL" id="MDC0719951.1"/>
    </source>
</evidence>
<evidence type="ECO:0000313" key="2">
    <source>
        <dbReference type="Proteomes" id="UP001221686"/>
    </source>
</evidence>
<dbReference type="EMBL" id="JAQNDL010000002">
    <property type="protein sequence ID" value="MDC0719951.1"/>
    <property type="molecule type" value="Genomic_DNA"/>
</dbReference>
<gene>
    <name evidence="1" type="ORF">POL25_23835</name>
</gene>
<protein>
    <submittedName>
        <fullName evidence="1">Uncharacterized protein</fullName>
    </submittedName>
</protein>
<proteinExistence type="predicted"/>
<comment type="caution">
    <text evidence="1">The sequence shown here is derived from an EMBL/GenBank/DDBJ whole genome shotgun (WGS) entry which is preliminary data.</text>
</comment>
<reference evidence="1 2" key="1">
    <citation type="submission" date="2022-11" db="EMBL/GenBank/DDBJ databases">
        <title>Minimal conservation of predation-associated metabolite biosynthetic gene clusters underscores biosynthetic potential of Myxococcota including descriptions for ten novel species: Archangium lansinium sp. nov., Myxococcus landrumus sp. nov., Nannocystis bai.</title>
        <authorList>
            <person name="Ahearne A."/>
            <person name="Stevens C."/>
            <person name="Dowd S."/>
        </authorList>
    </citation>
    <scope>NUCLEOTIDE SEQUENCE [LARGE SCALE GENOMIC DNA]</scope>
    <source>
        <strain evidence="1 2">BB15-2</strain>
    </source>
</reference>
<name>A0ABT5E250_9BACT</name>
<dbReference type="RefSeq" id="WP_272088448.1">
    <property type="nucleotide sequence ID" value="NZ_JAQNDL010000002.1"/>
</dbReference>
<keyword evidence="2" id="KW-1185">Reference proteome</keyword>
<dbReference type="Proteomes" id="UP001221686">
    <property type="component" value="Unassembled WGS sequence"/>
</dbReference>
<sequence>MVRAPLVARGWWMVGLAESPPRLIVAPLGRYSPAHARDLGGGDRGGDLSAFLGLGHVDLQAPGAAEALAGWGWVEVGGSPAWEVPAPVAPRALLVGRRSPAFVGRNGPRPFEDSSGEQLARALGVGELSALLGTFETAYHGELDPGRLRGRHVVTLDLDTPLDAEGVASLAVLDRGMSRNAMSAGLLRSTIAARRGPELSEAEAEVLALVGAAESAGDGAVSASLRRAWDLAGPAGLAWPGSAPGSGWQRPDDSRELVRVFAGVRAEVRGPASPESREPWRASATSHGALRSRECADLESALLVAERLARTLGGMSPWEERDVGLAAAWRCAQVEGGA</sequence>